<dbReference type="RefSeq" id="WP_274261941.1">
    <property type="nucleotide sequence ID" value="NZ_CP117884.1"/>
</dbReference>
<keyword evidence="3" id="KW-1185">Reference proteome</keyword>
<name>A0ABY7WVX7_9LACO</name>
<reference evidence="2 3" key="1">
    <citation type="submission" date="2023-02" db="EMBL/GenBank/DDBJ databases">
        <title>Genome sequence of Lacticaseibacillus sp. KACC 23028.</title>
        <authorList>
            <person name="Kim S."/>
            <person name="Heo J."/>
            <person name="Kwon S.-W."/>
        </authorList>
    </citation>
    <scope>NUCLEOTIDE SEQUENCE [LARGE SCALE GENOMIC DNA]</scope>
    <source>
        <strain evidence="2 3">KACC 23028</strain>
    </source>
</reference>
<accession>A0ABY7WVX7</accession>
<proteinExistence type="predicted"/>
<feature type="region of interest" description="Disordered" evidence="1">
    <location>
        <begin position="107"/>
        <end position="141"/>
    </location>
</feature>
<organism evidence="2 3">
    <name type="scientific">Lacticaseibacillus pabuli</name>
    <dbReference type="NCBI Taxonomy" id="3025672"/>
    <lineage>
        <taxon>Bacteria</taxon>
        <taxon>Bacillati</taxon>
        <taxon>Bacillota</taxon>
        <taxon>Bacilli</taxon>
        <taxon>Lactobacillales</taxon>
        <taxon>Lactobacillaceae</taxon>
        <taxon>Lacticaseibacillus</taxon>
    </lineage>
</organism>
<evidence type="ECO:0000313" key="3">
    <source>
        <dbReference type="Proteomes" id="UP001220377"/>
    </source>
</evidence>
<feature type="compositionally biased region" description="Polar residues" evidence="1">
    <location>
        <begin position="129"/>
        <end position="141"/>
    </location>
</feature>
<evidence type="ECO:0008006" key="4">
    <source>
        <dbReference type="Google" id="ProtNLM"/>
    </source>
</evidence>
<feature type="compositionally biased region" description="Basic and acidic residues" evidence="1">
    <location>
        <begin position="108"/>
        <end position="126"/>
    </location>
</feature>
<protein>
    <recommendedName>
        <fullName evidence="4">Bacteriophage SP-beta YorD domain-containing protein</fullName>
    </recommendedName>
</protein>
<sequence>MTEVEKWAPVYITTTTPADEAGNFYIPALIPANVTALPARVTDVAPTDDQLAANKPLEFDWLTKTWGPSGEDPVIKQMAALASSYATQTLATKQQLAGIGLQLAKALSAEDKPADDTTAKPADGKPADGTTTTPAENTEAK</sequence>
<dbReference type="Proteomes" id="UP001220377">
    <property type="component" value="Chromosome"/>
</dbReference>
<dbReference type="EMBL" id="CP117884">
    <property type="protein sequence ID" value="WDF83648.1"/>
    <property type="molecule type" value="Genomic_DNA"/>
</dbReference>
<evidence type="ECO:0000256" key="1">
    <source>
        <dbReference type="SAM" id="MobiDB-lite"/>
    </source>
</evidence>
<evidence type="ECO:0000313" key="2">
    <source>
        <dbReference type="EMBL" id="WDF83648.1"/>
    </source>
</evidence>
<gene>
    <name evidence="2" type="ORF">PQ472_05270</name>
</gene>